<evidence type="ECO:0000313" key="4">
    <source>
        <dbReference type="RefSeq" id="XP_018824135.2"/>
    </source>
</evidence>
<accession>A0A2I4EXK7</accession>
<dbReference type="AlphaFoldDB" id="A0A2I4EXK7"/>
<evidence type="ECO:0000313" key="3">
    <source>
        <dbReference type="Proteomes" id="UP000235220"/>
    </source>
</evidence>
<evidence type="ECO:0000256" key="1">
    <source>
        <dbReference type="SAM" id="MobiDB-lite"/>
    </source>
</evidence>
<dbReference type="PANTHER" id="PTHR11017:SF559">
    <property type="entry name" value="DISEASE RESISTANCE PROTEIN CHL1"/>
    <property type="match status" value="1"/>
</dbReference>
<dbReference type="InterPro" id="IPR000157">
    <property type="entry name" value="TIR_dom"/>
</dbReference>
<proteinExistence type="predicted"/>
<dbReference type="KEGG" id="jre:108993605"/>
<dbReference type="Gene3D" id="3.40.50.10140">
    <property type="entry name" value="Toll/interleukin-1 receptor homology (TIR) domain"/>
    <property type="match status" value="1"/>
</dbReference>
<dbReference type="GeneID" id="108993605"/>
<dbReference type="PANTHER" id="PTHR11017">
    <property type="entry name" value="LEUCINE-RICH REPEAT-CONTAINING PROTEIN"/>
    <property type="match status" value="1"/>
</dbReference>
<sequence length="667" mass="75683">MVPLSTERASSSVPPSSSTSLRPRWIHDAFLNFQGEDTRKSFTEHLYTALEKKGIIAFKDDEKLEQGKYISKDLLKAIRKSMYAIPIISKNYASSRWYEEDPNIDMEKMQTWRVPLKEVGNISGWYESTIVQEIIKRILQGLSRNISTLSKDLVGIESRVEEMMNILGIGLDDVCFIGIHGMVGVGKTTLAKVIYDRISYQFETSSFFAILYNVDREEHLTALAGSHDWFGPGNRIILTSRDNHLLKRHVMNDIYKGTDMIEGIVLNLPNQNEERFSVRAFSKMKTLRILKIRNTSFVNMSFSNLSDTLLNLHWHSSPLRFMPTHGLRVLEWSEYPSKSLSNSFQAGNLIELRFPCSHIKQLWKGISVRCFLLVLLSTNDFTGVPSLETLELKGCTSLSKVHKSVGVLKRLRQLNLHACKHLKSFPNEISLESLEYFYLSDCSRFEKFLDIVGNMASLRLLYLDGTAIKELPPSFMSLCGLSILSLHNCKKLSIFLRVICSLSSLKILDVSNCLALGGIQDMNGEGYLEQLYKGGTAIKFTKLFAMPEFGSNDACFTQEMFMTNDDSIGAFYIGFDDRVYYIRSLNHEESPLKEPLVLRAPEDPSVGPIGFGVYLPAKWFLEQSNNLDGWSYIGASFKTSSSNVKVKECRVLLLSQHPNPEEYNPRG</sequence>
<dbReference type="GO" id="GO:0006952">
    <property type="term" value="P:defense response"/>
    <property type="evidence" value="ECO:0007669"/>
    <property type="project" value="InterPro"/>
</dbReference>
<dbReference type="SUPFAM" id="SSF52058">
    <property type="entry name" value="L domain-like"/>
    <property type="match status" value="1"/>
</dbReference>
<dbReference type="InterPro" id="IPR032675">
    <property type="entry name" value="LRR_dom_sf"/>
</dbReference>
<dbReference type="InterPro" id="IPR044974">
    <property type="entry name" value="Disease_R_plants"/>
</dbReference>
<dbReference type="GO" id="GO:0007165">
    <property type="term" value="P:signal transduction"/>
    <property type="evidence" value="ECO:0007669"/>
    <property type="project" value="InterPro"/>
</dbReference>
<dbReference type="SMART" id="SM00255">
    <property type="entry name" value="TIR"/>
    <property type="match status" value="1"/>
</dbReference>
<gene>
    <name evidence="4" type="primary">LOC108993605</name>
</gene>
<keyword evidence="3" id="KW-1185">Reference proteome</keyword>
<dbReference type="Proteomes" id="UP000235220">
    <property type="component" value="Chromosome 11"/>
</dbReference>
<reference evidence="4" key="1">
    <citation type="submission" date="2025-08" db="UniProtKB">
        <authorList>
            <consortium name="RefSeq"/>
        </authorList>
    </citation>
    <scope>IDENTIFICATION</scope>
    <source>
        <tissue evidence="4">Leaves</tissue>
    </source>
</reference>
<dbReference type="SUPFAM" id="SSF52540">
    <property type="entry name" value="P-loop containing nucleoside triphosphate hydrolases"/>
    <property type="match status" value="1"/>
</dbReference>
<dbReference type="InParanoid" id="A0A2I4EXK7"/>
<protein>
    <submittedName>
        <fullName evidence="4">Disease resistance protein RUN1-like</fullName>
    </submittedName>
</protein>
<dbReference type="Pfam" id="PF01582">
    <property type="entry name" value="TIR"/>
    <property type="match status" value="1"/>
</dbReference>
<dbReference type="InterPro" id="IPR027417">
    <property type="entry name" value="P-loop_NTPase"/>
</dbReference>
<dbReference type="RefSeq" id="XP_018824135.2">
    <property type="nucleotide sequence ID" value="XM_018968590.2"/>
</dbReference>
<organism evidence="3 4">
    <name type="scientific">Juglans regia</name>
    <name type="common">English walnut</name>
    <dbReference type="NCBI Taxonomy" id="51240"/>
    <lineage>
        <taxon>Eukaryota</taxon>
        <taxon>Viridiplantae</taxon>
        <taxon>Streptophyta</taxon>
        <taxon>Embryophyta</taxon>
        <taxon>Tracheophyta</taxon>
        <taxon>Spermatophyta</taxon>
        <taxon>Magnoliopsida</taxon>
        <taxon>eudicotyledons</taxon>
        <taxon>Gunneridae</taxon>
        <taxon>Pentapetalae</taxon>
        <taxon>rosids</taxon>
        <taxon>fabids</taxon>
        <taxon>Fagales</taxon>
        <taxon>Juglandaceae</taxon>
        <taxon>Juglans</taxon>
    </lineage>
</organism>
<feature type="region of interest" description="Disordered" evidence="1">
    <location>
        <begin position="1"/>
        <end position="20"/>
    </location>
</feature>
<dbReference type="Gene3D" id="3.40.50.300">
    <property type="entry name" value="P-loop containing nucleotide triphosphate hydrolases"/>
    <property type="match status" value="1"/>
</dbReference>
<dbReference type="PRINTS" id="PR00364">
    <property type="entry name" value="DISEASERSIST"/>
</dbReference>
<evidence type="ECO:0000259" key="2">
    <source>
        <dbReference type="PROSITE" id="PS50104"/>
    </source>
</evidence>
<dbReference type="OrthoDB" id="1357022at2759"/>
<dbReference type="Gene3D" id="3.80.10.10">
    <property type="entry name" value="Ribonuclease Inhibitor"/>
    <property type="match status" value="2"/>
</dbReference>
<feature type="domain" description="TIR" evidence="2">
    <location>
        <begin position="25"/>
        <end position="142"/>
    </location>
</feature>
<dbReference type="InterPro" id="IPR035897">
    <property type="entry name" value="Toll_tir_struct_dom_sf"/>
</dbReference>
<dbReference type="SUPFAM" id="SSF52200">
    <property type="entry name" value="Toll/Interleukin receptor TIR domain"/>
    <property type="match status" value="1"/>
</dbReference>
<name>A0A2I4EXK7_JUGRE</name>
<dbReference type="STRING" id="51240.A0A2I4EXK7"/>
<dbReference type="PROSITE" id="PS50104">
    <property type="entry name" value="TIR"/>
    <property type="match status" value="1"/>
</dbReference>